<protein>
    <submittedName>
        <fullName evidence="1">Uncharacterized protein</fullName>
    </submittedName>
</protein>
<comment type="caution">
    <text evidence="1">The sequence shown here is derived from an EMBL/GenBank/DDBJ whole genome shotgun (WGS) entry which is preliminary data.</text>
</comment>
<organism evidence="1 2">
    <name type="scientific">Nephila pilipes</name>
    <name type="common">Giant wood spider</name>
    <name type="synonym">Nephila maculata</name>
    <dbReference type="NCBI Taxonomy" id="299642"/>
    <lineage>
        <taxon>Eukaryota</taxon>
        <taxon>Metazoa</taxon>
        <taxon>Ecdysozoa</taxon>
        <taxon>Arthropoda</taxon>
        <taxon>Chelicerata</taxon>
        <taxon>Arachnida</taxon>
        <taxon>Araneae</taxon>
        <taxon>Araneomorphae</taxon>
        <taxon>Entelegynae</taxon>
        <taxon>Araneoidea</taxon>
        <taxon>Nephilidae</taxon>
        <taxon>Nephila</taxon>
    </lineage>
</organism>
<reference evidence="1" key="1">
    <citation type="submission" date="2020-08" db="EMBL/GenBank/DDBJ databases">
        <title>Multicomponent nature underlies the extraordinary mechanical properties of spider dragline silk.</title>
        <authorList>
            <person name="Kono N."/>
            <person name="Nakamura H."/>
            <person name="Mori M."/>
            <person name="Yoshida Y."/>
            <person name="Ohtoshi R."/>
            <person name="Malay A.D."/>
            <person name="Moran D.A.P."/>
            <person name="Tomita M."/>
            <person name="Numata K."/>
            <person name="Arakawa K."/>
        </authorList>
    </citation>
    <scope>NUCLEOTIDE SEQUENCE</scope>
</reference>
<proteinExistence type="predicted"/>
<dbReference type="AlphaFoldDB" id="A0A8X6QNF8"/>
<accession>A0A8X6QNF8</accession>
<gene>
    <name evidence="1" type="ORF">NPIL_323761</name>
</gene>
<dbReference type="Proteomes" id="UP000887013">
    <property type="component" value="Unassembled WGS sequence"/>
</dbReference>
<sequence>MTNRNPVSMVQKILRKILKFDPYKRIPIQELLPGDINTDYIDVRIIPPNESGNITENEDINGADLGEIILRDVTGEDIHGKNSMPQLEFRQDITMNMLCSKPKLISQPGPKILVPTEIRKTDKPFLKSASQE</sequence>
<dbReference type="EMBL" id="BMAW01128960">
    <property type="protein sequence ID" value="GFU28225.1"/>
    <property type="molecule type" value="Genomic_DNA"/>
</dbReference>
<evidence type="ECO:0000313" key="1">
    <source>
        <dbReference type="EMBL" id="GFU28225.1"/>
    </source>
</evidence>
<keyword evidence="2" id="KW-1185">Reference proteome</keyword>
<evidence type="ECO:0000313" key="2">
    <source>
        <dbReference type="Proteomes" id="UP000887013"/>
    </source>
</evidence>
<dbReference type="OrthoDB" id="10057240at2759"/>
<name>A0A8X6QNF8_NEPPI</name>